<dbReference type="AlphaFoldDB" id="A0AAN6IV79"/>
<dbReference type="GO" id="GO:0030687">
    <property type="term" value="C:preribosome, large subunit precursor"/>
    <property type="evidence" value="ECO:0007669"/>
    <property type="project" value="TreeGrafter"/>
</dbReference>
<proteinExistence type="predicted"/>
<feature type="compositionally biased region" description="Low complexity" evidence="1">
    <location>
        <begin position="72"/>
        <end position="81"/>
    </location>
</feature>
<evidence type="ECO:0000256" key="1">
    <source>
        <dbReference type="SAM" id="MobiDB-lite"/>
    </source>
</evidence>
<dbReference type="InterPro" id="IPR040025">
    <property type="entry name" value="Znf622/Rei1/Reh1"/>
</dbReference>
<feature type="compositionally biased region" description="Low complexity" evidence="1">
    <location>
        <begin position="174"/>
        <end position="189"/>
    </location>
</feature>
<gene>
    <name evidence="3" type="ORF">HRR80_003633</name>
</gene>
<dbReference type="PANTHER" id="PTHR13182">
    <property type="entry name" value="ZINC FINGER PROTEIN 622"/>
    <property type="match status" value="1"/>
</dbReference>
<accession>A0AAN6IV79</accession>
<reference evidence="3" key="1">
    <citation type="submission" date="2023-01" db="EMBL/GenBank/DDBJ databases">
        <title>Exophiala dermititidis isolated from Cystic Fibrosis Patient.</title>
        <authorList>
            <person name="Kurbessoian T."/>
            <person name="Crocker A."/>
            <person name="Murante D."/>
            <person name="Hogan D.A."/>
            <person name="Stajich J.E."/>
        </authorList>
    </citation>
    <scope>NUCLEOTIDE SEQUENCE</scope>
    <source>
        <strain evidence="3">Ex8</strain>
    </source>
</reference>
<feature type="domain" description="ZN622/Rei1/Reh1 zinc finger C2H2-type" evidence="2">
    <location>
        <begin position="199"/>
        <end position="296"/>
    </location>
</feature>
<feature type="region of interest" description="Disordered" evidence="1">
    <location>
        <begin position="292"/>
        <end position="366"/>
    </location>
</feature>
<protein>
    <recommendedName>
        <fullName evidence="2">ZN622/Rei1/Reh1 zinc finger C2H2-type domain-containing protein</fullName>
    </recommendedName>
</protein>
<dbReference type="Pfam" id="PF12756">
    <property type="entry name" value="zf-C2H2_2"/>
    <property type="match status" value="1"/>
</dbReference>
<dbReference type="GO" id="GO:0042273">
    <property type="term" value="P:ribosomal large subunit biogenesis"/>
    <property type="evidence" value="ECO:0007669"/>
    <property type="project" value="TreeGrafter"/>
</dbReference>
<organism evidence="3 4">
    <name type="scientific">Exophiala dermatitidis</name>
    <name type="common">Black yeast-like fungus</name>
    <name type="synonym">Wangiella dermatitidis</name>
    <dbReference type="NCBI Taxonomy" id="5970"/>
    <lineage>
        <taxon>Eukaryota</taxon>
        <taxon>Fungi</taxon>
        <taxon>Dikarya</taxon>
        <taxon>Ascomycota</taxon>
        <taxon>Pezizomycotina</taxon>
        <taxon>Eurotiomycetes</taxon>
        <taxon>Chaetothyriomycetidae</taxon>
        <taxon>Chaetothyriales</taxon>
        <taxon>Herpotrichiellaceae</taxon>
        <taxon>Exophiala</taxon>
    </lineage>
</organism>
<evidence type="ECO:0000313" key="3">
    <source>
        <dbReference type="EMBL" id="KAJ8992534.1"/>
    </source>
</evidence>
<dbReference type="Proteomes" id="UP001161757">
    <property type="component" value="Unassembled WGS sequence"/>
</dbReference>
<dbReference type="PANTHER" id="PTHR13182:SF8">
    <property type="entry name" value="CYTOPLASMIC 60S SUBUNIT BIOGENESIS FACTOR ZNF622"/>
    <property type="match status" value="1"/>
</dbReference>
<feature type="region of interest" description="Disordered" evidence="1">
    <location>
        <begin position="52"/>
        <end position="81"/>
    </location>
</feature>
<feature type="region of interest" description="Disordered" evidence="1">
    <location>
        <begin position="126"/>
        <end position="189"/>
    </location>
</feature>
<name>A0AAN6IV79_EXODE</name>
<dbReference type="InterPro" id="IPR041661">
    <property type="entry name" value="ZN622/Rei1/Reh1_Znf-C2H2"/>
</dbReference>
<feature type="compositionally biased region" description="Basic residues" evidence="1">
    <location>
        <begin position="318"/>
        <end position="331"/>
    </location>
</feature>
<dbReference type="EMBL" id="JAJGCB010000005">
    <property type="protein sequence ID" value="KAJ8992534.1"/>
    <property type="molecule type" value="Genomic_DNA"/>
</dbReference>
<evidence type="ECO:0000313" key="4">
    <source>
        <dbReference type="Proteomes" id="UP001161757"/>
    </source>
</evidence>
<evidence type="ECO:0000259" key="2">
    <source>
        <dbReference type="Pfam" id="PF12756"/>
    </source>
</evidence>
<sequence length="460" mass="51072">MPLGGNSITTTSTDTSIAMATVEVSSVITTTATGSMTTLELLDSTGGDIFTRSDRGEISNTANTDEDGFNHTITESSPSPSIAATISTTADLSRRDVLNGRIPNAADDNEDSFSFSFSFSFNNTVPPDSSPSPSLTSIVDDNHDHDTAPAATVDNDSDVDVDEDYKNDVDENENQYGNGDYNDSSNSNSSQYQYQYLSQCLFCNIPHSSLDDNLIHMSKTHGFQIVDHPANLLLVDVSTLLTYFHSLIFDCFECLYCGTQRHSCQAVQQHMRDKGHCKYDLENNDEVREFYEVQDDNLPHRHDQSSTSPTLREDRSTRGPRRRVRRGRQPSRRADARSQANRRIESVVGTQISRPPPTPSHSVLGWGGLCLVPRTSTKALKQKSMLSNLRADDRASLMHLPTSQQKALLATQHKQMEQASRKEQTDRTRLESAANRFGCLGKIRLVRKPPHTGNVHSLKR</sequence>
<comment type="caution">
    <text evidence="3">The sequence shown here is derived from an EMBL/GenBank/DDBJ whole genome shotgun (WGS) entry which is preliminary data.</text>
</comment>
<feature type="compositionally biased region" description="Basic and acidic residues" evidence="1">
    <location>
        <begin position="292"/>
        <end position="304"/>
    </location>
</feature>